<dbReference type="PRINTS" id="PR00723">
    <property type="entry name" value="SUBTILISIN"/>
</dbReference>
<keyword evidence="5" id="KW-0378">Hydrolase</keyword>
<evidence type="ECO:0000256" key="4">
    <source>
        <dbReference type="ARBA" id="ARBA00022670"/>
    </source>
</evidence>
<dbReference type="InterPro" id="IPR000209">
    <property type="entry name" value="Peptidase_S8/S53_dom"/>
</dbReference>
<reference evidence="9" key="1">
    <citation type="journal article" date="2015" name="Nature">
        <title>Complex archaea that bridge the gap between prokaryotes and eukaryotes.</title>
        <authorList>
            <person name="Spang A."/>
            <person name="Saw J.H."/>
            <person name="Jorgensen S.L."/>
            <person name="Zaremba-Niedzwiedzka K."/>
            <person name="Martijn J."/>
            <person name="Lind A.E."/>
            <person name="van Eijk R."/>
            <person name="Schleper C."/>
            <person name="Guy L."/>
            <person name="Ettema T.J."/>
        </authorList>
    </citation>
    <scope>NUCLEOTIDE SEQUENCE</scope>
</reference>
<feature type="transmembrane region" description="Helical" evidence="7">
    <location>
        <begin position="1115"/>
        <end position="1134"/>
    </location>
</feature>
<proteinExistence type="inferred from homology"/>
<accession>A0A0F9SUY8</accession>
<dbReference type="InterPro" id="IPR022398">
    <property type="entry name" value="Peptidase_S8_His-AS"/>
</dbReference>
<comment type="subcellular location">
    <subcellularLocation>
        <location evidence="1">Secreted</location>
    </subcellularLocation>
</comment>
<protein>
    <recommendedName>
        <fullName evidence="8">Peptidase S8/S53 domain-containing protein</fullName>
    </recommendedName>
</protein>
<dbReference type="Gene3D" id="3.40.50.200">
    <property type="entry name" value="Peptidase S8/S53 domain"/>
    <property type="match status" value="1"/>
</dbReference>
<evidence type="ECO:0000256" key="2">
    <source>
        <dbReference type="ARBA" id="ARBA00011073"/>
    </source>
</evidence>
<dbReference type="PROSITE" id="PS00137">
    <property type="entry name" value="SUBTILASE_HIS"/>
    <property type="match status" value="1"/>
</dbReference>
<dbReference type="GO" id="GO:0005576">
    <property type="term" value="C:extracellular region"/>
    <property type="evidence" value="ECO:0007669"/>
    <property type="project" value="UniProtKB-SubCell"/>
</dbReference>
<evidence type="ECO:0000256" key="5">
    <source>
        <dbReference type="ARBA" id="ARBA00022801"/>
    </source>
</evidence>
<comment type="similarity">
    <text evidence="2">Belongs to the peptidase S8 family.</text>
</comment>
<dbReference type="InterPro" id="IPR034084">
    <property type="entry name" value="Thermitase-like_dom"/>
</dbReference>
<dbReference type="InterPro" id="IPR023828">
    <property type="entry name" value="Peptidase_S8_Ser-AS"/>
</dbReference>
<dbReference type="GO" id="GO:0006508">
    <property type="term" value="P:proteolysis"/>
    <property type="evidence" value="ECO:0007669"/>
    <property type="project" value="UniProtKB-KW"/>
</dbReference>
<dbReference type="InterPro" id="IPR015500">
    <property type="entry name" value="Peptidase_S8_subtilisin-rel"/>
</dbReference>
<gene>
    <name evidence="9" type="ORF">LCGC14_0730210</name>
</gene>
<dbReference type="AlphaFoldDB" id="A0A0F9SUY8"/>
<evidence type="ECO:0000256" key="7">
    <source>
        <dbReference type="SAM" id="Phobius"/>
    </source>
</evidence>
<dbReference type="InterPro" id="IPR050131">
    <property type="entry name" value="Peptidase_S8_subtilisin-like"/>
</dbReference>
<dbReference type="PROSITE" id="PS00138">
    <property type="entry name" value="SUBTILASE_SER"/>
    <property type="match status" value="1"/>
</dbReference>
<sequence length="1144" mass="125343">MKTDKFKHYLLFFLVLTTGLSIFSGFSKNFSSDDSEDVNYYSFSTNDYLSKNVDSAVGLKRSLINWGDSFSQHPAPSSKNTFSYQDNSVVKIREDNKIELIIKRNSRHFNLDQIDTLSNYGVEIYKEIPSLNSSIIYVPLILNNFLEKLSEIPGIKYVEPNFYDDLAYVPNDTYYATYQYDLQLMGMETAWNYQLGSSTVRVAVLDTGIDYTHPDLSANYLSIGYDWVNSDSNPMDDNNHGSHVAGTIAATIGNAMGVAGMSRVAIFAEKILDSTGSGSHADFRSGMIHAVNQGADIISYSGGGSDSATKREGVDYAINNGVMVIAAAGNDNVNTPLYPAAYPGVIAVSATDQNDVKASFSNYGSWIDVSAPGVAIASTGMGNSYWLMNGTSMATPHVSGLAALIKSEYPSFTSSEIESVIIENAVDLGTPGFDIYYGWGRISALNIFETPHKPFNPSPSSGATRVGTNPTLSVDVRDTYGDSMDVYFHDASNNNIIGIDYNVPSGGRASITWSSLNNGTTYNWYAITNDGVKTSISTTWSFRTNYRPNIPANPIPSNNLIGINLNPILSVSVADSDGDQISTSFYNAFDNSLIGTDSSTPSGAIASVLWSGLSEGTQYQWYAVISDGLTTNVSPTWTFTTNFPPNTPFNPIPRNFTTRISTNPTLTVDVSDFDSNFLDVSFYDSSGDILINTDHSVLSGSTASVLWSGLSEGTTYNWYVVASDGIISTTSPSWSFTSNYAPRIGQYPSILNGTTKIGLNPVLSINVSDYDGDSLNVSFYNAFNDSLIGIDTEIASGSTASITWNTLKLGTEYCWYVIVSDGLDSTTSLTWEFKTNYAPDLPNISLPFNNTNDVNLIPILSVNISDFDDDIMNASFYDATSDILIGIDYNILNGETASILWPDLHEGANHSWYVVITDGISFTKSPTWTFRTFSDTPVWENALTNQVVEFGYSFSFQVNATDYSGINNFWINNTAQFFINSNGEISNNSFITLGEYDLEIRAIDPFDNYCSAVIKIIVQDTINPTWIYYPIWLEGEFGSILVAHLGATDLSGIHFYQVNDTINFVIDGDGMLTNATILNIGIYSVEIRAYDSSGNYVSTIVTFIINPKTVHSKVISGYNIFVSTVSIFLVFLFLSKIKVKYKTL</sequence>
<evidence type="ECO:0000313" key="9">
    <source>
        <dbReference type="EMBL" id="KKN40751.1"/>
    </source>
</evidence>
<dbReference type="SUPFAM" id="SSF52743">
    <property type="entry name" value="Subtilisin-like"/>
    <property type="match status" value="1"/>
</dbReference>
<keyword evidence="7" id="KW-0812">Transmembrane</keyword>
<dbReference type="PANTHER" id="PTHR43806:SF11">
    <property type="entry name" value="CEREVISIN-RELATED"/>
    <property type="match status" value="1"/>
</dbReference>
<dbReference type="PROSITE" id="PS00136">
    <property type="entry name" value="SUBTILASE_ASP"/>
    <property type="match status" value="1"/>
</dbReference>
<evidence type="ECO:0000256" key="6">
    <source>
        <dbReference type="ARBA" id="ARBA00022825"/>
    </source>
</evidence>
<dbReference type="Pfam" id="PF00082">
    <property type="entry name" value="Peptidase_S8"/>
    <property type="match status" value="1"/>
</dbReference>
<keyword evidence="7" id="KW-1133">Transmembrane helix</keyword>
<comment type="caution">
    <text evidence="9">The sequence shown here is derived from an EMBL/GenBank/DDBJ whole genome shotgun (WGS) entry which is preliminary data.</text>
</comment>
<keyword evidence="6" id="KW-0720">Serine protease</keyword>
<dbReference type="CDD" id="cd07484">
    <property type="entry name" value="Peptidases_S8_Thermitase_like"/>
    <property type="match status" value="1"/>
</dbReference>
<dbReference type="InterPro" id="IPR036852">
    <property type="entry name" value="Peptidase_S8/S53_dom_sf"/>
</dbReference>
<keyword evidence="3" id="KW-0964">Secreted</keyword>
<dbReference type="PROSITE" id="PS51892">
    <property type="entry name" value="SUBTILASE"/>
    <property type="match status" value="1"/>
</dbReference>
<dbReference type="PANTHER" id="PTHR43806">
    <property type="entry name" value="PEPTIDASE S8"/>
    <property type="match status" value="1"/>
</dbReference>
<dbReference type="EMBL" id="LAZR01001686">
    <property type="protein sequence ID" value="KKN40751.1"/>
    <property type="molecule type" value="Genomic_DNA"/>
</dbReference>
<feature type="domain" description="Peptidase S8/S53" evidence="8">
    <location>
        <begin position="198"/>
        <end position="440"/>
    </location>
</feature>
<name>A0A0F9SUY8_9ZZZZ</name>
<evidence type="ECO:0000256" key="1">
    <source>
        <dbReference type="ARBA" id="ARBA00004613"/>
    </source>
</evidence>
<dbReference type="InterPro" id="IPR023827">
    <property type="entry name" value="Peptidase_S8_Asp-AS"/>
</dbReference>
<organism evidence="9">
    <name type="scientific">marine sediment metagenome</name>
    <dbReference type="NCBI Taxonomy" id="412755"/>
    <lineage>
        <taxon>unclassified sequences</taxon>
        <taxon>metagenomes</taxon>
        <taxon>ecological metagenomes</taxon>
    </lineage>
</organism>
<keyword evidence="4" id="KW-0645">Protease</keyword>
<keyword evidence="7" id="KW-0472">Membrane</keyword>
<evidence type="ECO:0000256" key="3">
    <source>
        <dbReference type="ARBA" id="ARBA00022525"/>
    </source>
</evidence>
<dbReference type="GO" id="GO:0004252">
    <property type="term" value="F:serine-type endopeptidase activity"/>
    <property type="evidence" value="ECO:0007669"/>
    <property type="project" value="InterPro"/>
</dbReference>
<evidence type="ECO:0000259" key="8">
    <source>
        <dbReference type="Pfam" id="PF00082"/>
    </source>
</evidence>